<feature type="non-terminal residue" evidence="1">
    <location>
        <position position="54"/>
    </location>
</feature>
<accession>A0A383BWE0</accession>
<organism evidence="1">
    <name type="scientific">marine metagenome</name>
    <dbReference type="NCBI Taxonomy" id="408172"/>
    <lineage>
        <taxon>unclassified sequences</taxon>
        <taxon>metagenomes</taxon>
        <taxon>ecological metagenomes</taxon>
    </lineage>
</organism>
<evidence type="ECO:0008006" key="2">
    <source>
        <dbReference type="Google" id="ProtNLM"/>
    </source>
</evidence>
<proteinExistence type="predicted"/>
<gene>
    <name evidence="1" type="ORF">METZ01_LOCUS476439</name>
</gene>
<protein>
    <recommendedName>
        <fullName evidence="2">Outer membrane lipoprotein BamD-like domain-containing protein</fullName>
    </recommendedName>
</protein>
<dbReference type="AlphaFoldDB" id="A0A383BWE0"/>
<evidence type="ECO:0000313" key="1">
    <source>
        <dbReference type="EMBL" id="SVE23585.1"/>
    </source>
</evidence>
<name>A0A383BWE0_9ZZZZ</name>
<reference evidence="1" key="1">
    <citation type="submission" date="2018-05" db="EMBL/GenBank/DDBJ databases">
        <authorList>
            <person name="Lanie J.A."/>
            <person name="Ng W.-L."/>
            <person name="Kazmierczak K.M."/>
            <person name="Andrzejewski T.M."/>
            <person name="Davidsen T.M."/>
            <person name="Wayne K.J."/>
            <person name="Tettelin H."/>
            <person name="Glass J.I."/>
            <person name="Rusch D."/>
            <person name="Podicherti R."/>
            <person name="Tsui H.-C.T."/>
            <person name="Winkler M.E."/>
        </authorList>
    </citation>
    <scope>NUCLEOTIDE SEQUENCE</scope>
</reference>
<dbReference type="EMBL" id="UINC01203367">
    <property type="protein sequence ID" value="SVE23585.1"/>
    <property type="molecule type" value="Genomic_DNA"/>
</dbReference>
<dbReference type="PROSITE" id="PS51257">
    <property type="entry name" value="PROKAR_LIPOPROTEIN"/>
    <property type="match status" value="1"/>
</dbReference>
<sequence>MKYFLKFILIASIVFLSACKNNDEKISIIEEKNLDLQMIDAYNEGLNFLDDNYP</sequence>